<gene>
    <name evidence="1" type="ORF">GEAMG1_0931</name>
</gene>
<proteinExistence type="predicted"/>
<name>A0ABM9D6C7_9BACT</name>
<reference evidence="1 2" key="1">
    <citation type="submission" date="2022-03" db="EMBL/GenBank/DDBJ databases">
        <authorList>
            <person name="Koch H."/>
        </authorList>
    </citation>
    <scope>NUCLEOTIDE SEQUENCE [LARGE SCALE GENOMIC DNA]</scope>
    <source>
        <strain evidence="1 2">G1</strain>
    </source>
</reference>
<accession>A0ABM9D6C7</accession>
<keyword evidence="2" id="KW-1185">Reference proteome</keyword>
<protein>
    <submittedName>
        <fullName evidence="1">Uncharacterized protein</fullName>
    </submittedName>
</protein>
<dbReference type="EMBL" id="OW150024">
    <property type="protein sequence ID" value="CAH2030745.1"/>
    <property type="molecule type" value="Genomic_DNA"/>
</dbReference>
<evidence type="ECO:0000313" key="2">
    <source>
        <dbReference type="Proteomes" id="UP001295463"/>
    </source>
</evidence>
<sequence length="23" mass="2664">MFQSTPALWDGRFVKSVVVIFVH</sequence>
<dbReference type="Proteomes" id="UP001295463">
    <property type="component" value="Chromosome"/>
</dbReference>
<organism evidence="1 2">
    <name type="scientific">Trichlorobacter ammonificans</name>
    <dbReference type="NCBI Taxonomy" id="2916410"/>
    <lineage>
        <taxon>Bacteria</taxon>
        <taxon>Pseudomonadati</taxon>
        <taxon>Thermodesulfobacteriota</taxon>
        <taxon>Desulfuromonadia</taxon>
        <taxon>Geobacterales</taxon>
        <taxon>Geobacteraceae</taxon>
        <taxon>Trichlorobacter</taxon>
    </lineage>
</organism>
<evidence type="ECO:0000313" key="1">
    <source>
        <dbReference type="EMBL" id="CAH2030745.1"/>
    </source>
</evidence>